<name>A0A4U6QEQ4_9ACTN</name>
<dbReference type="InterPro" id="IPR027417">
    <property type="entry name" value="P-loop_NTPase"/>
</dbReference>
<organism evidence="5 6">
    <name type="scientific">Nakamurella flava</name>
    <dbReference type="NCBI Taxonomy" id="2576308"/>
    <lineage>
        <taxon>Bacteria</taxon>
        <taxon>Bacillati</taxon>
        <taxon>Actinomycetota</taxon>
        <taxon>Actinomycetes</taxon>
        <taxon>Nakamurellales</taxon>
        <taxon>Nakamurellaceae</taxon>
        <taxon>Nakamurella</taxon>
    </lineage>
</organism>
<keyword evidence="5" id="KW-0547">Nucleotide-binding</keyword>
<dbReference type="RefSeq" id="WP_137450139.1">
    <property type="nucleotide sequence ID" value="NZ_SZZH01000003.1"/>
</dbReference>
<keyword evidence="2" id="KW-0813">Transport</keyword>
<evidence type="ECO:0000256" key="1">
    <source>
        <dbReference type="ARBA" id="ARBA00005417"/>
    </source>
</evidence>
<dbReference type="Proteomes" id="UP000306985">
    <property type="component" value="Unassembled WGS sequence"/>
</dbReference>
<feature type="compositionally biased region" description="Low complexity" evidence="3">
    <location>
        <begin position="55"/>
        <end position="99"/>
    </location>
</feature>
<gene>
    <name evidence="5" type="ORF">FDO65_13030</name>
</gene>
<dbReference type="PROSITE" id="PS50893">
    <property type="entry name" value="ABC_TRANSPORTER_2"/>
    <property type="match status" value="1"/>
</dbReference>
<feature type="compositionally biased region" description="Low complexity" evidence="3">
    <location>
        <begin position="408"/>
        <end position="428"/>
    </location>
</feature>
<evidence type="ECO:0000256" key="2">
    <source>
        <dbReference type="ARBA" id="ARBA00022448"/>
    </source>
</evidence>
<comment type="similarity">
    <text evidence="1">Belongs to the ABC transporter superfamily.</text>
</comment>
<feature type="domain" description="ABC transporter" evidence="4">
    <location>
        <begin position="116"/>
        <end position="359"/>
    </location>
</feature>
<dbReference type="AlphaFoldDB" id="A0A4U6QEQ4"/>
<dbReference type="GO" id="GO:0005524">
    <property type="term" value="F:ATP binding"/>
    <property type="evidence" value="ECO:0007669"/>
    <property type="project" value="UniProtKB-KW"/>
</dbReference>
<accession>A0A4U6QEQ4</accession>
<feature type="compositionally biased region" description="Low complexity" evidence="3">
    <location>
        <begin position="364"/>
        <end position="376"/>
    </location>
</feature>
<sequence>MTDTPQGDRAGRPSESESTYRAWGAVGGADAESAVPVDPVTGEPTGPTTLPPLTGPGAPAVAVAGPPTTGPAGVTTAPATGSGAFTLPPAGPGTLAPTPESAGDPTAPPPEPTPALVAKDLSLVTGDGVIFRAIDLVVQPGTVAAIVGPSGTGRSCLLLSLTGRMAHSAGVLTVAGHDATEGLDHLRSLTGVARISHRIGPEPSLTVAESVDERCLLEDVPLAEGRQRFVEVCQTLELDVAPSTLVRDIGGVDGTKLAVALAAVRVSAVLVLDDLDGGVSGQDEFDLLHALMALAATGPAIVVTTTDPYPVADAHTVIVMPDRAEPEPVVVVADAVVVEVAPDATAEPLPDAPTQVVSLDKTAVTPPDAAPVTPEAAGPPPPPSGTVAAPERRRRWPFGRRGGRHAAPEAVGEAAAPAATPVDPAAVPSYGHHAEHPADPPTDVFPIDPTIYGPRVARDDDAASAWWTEPRSPAEPKTDDPAVRPPADPPSTGDGPAQGDHR</sequence>
<evidence type="ECO:0000313" key="6">
    <source>
        <dbReference type="Proteomes" id="UP000306985"/>
    </source>
</evidence>
<dbReference type="SUPFAM" id="SSF52540">
    <property type="entry name" value="P-loop containing nucleoside triphosphate hydrolases"/>
    <property type="match status" value="1"/>
</dbReference>
<dbReference type="PANTHER" id="PTHR43335:SF2">
    <property type="entry name" value="ABC TRANSPORTER, ATP-BINDING PROTEIN"/>
    <property type="match status" value="1"/>
</dbReference>
<feature type="region of interest" description="Disordered" evidence="3">
    <location>
        <begin position="364"/>
        <end position="502"/>
    </location>
</feature>
<dbReference type="OrthoDB" id="3243210at2"/>
<protein>
    <submittedName>
        <fullName evidence="5">ATP-binding cassette domain-containing protein</fullName>
    </submittedName>
</protein>
<evidence type="ECO:0000256" key="3">
    <source>
        <dbReference type="SAM" id="MobiDB-lite"/>
    </source>
</evidence>
<keyword evidence="6" id="KW-1185">Reference proteome</keyword>
<dbReference type="Pfam" id="PF00005">
    <property type="entry name" value="ABC_tran"/>
    <property type="match status" value="1"/>
</dbReference>
<dbReference type="EMBL" id="SZZH01000003">
    <property type="protein sequence ID" value="TKV58476.1"/>
    <property type="molecule type" value="Genomic_DNA"/>
</dbReference>
<dbReference type="Gene3D" id="3.40.50.300">
    <property type="entry name" value="P-loop containing nucleotide triphosphate hydrolases"/>
    <property type="match status" value="1"/>
</dbReference>
<comment type="caution">
    <text evidence="5">The sequence shown here is derived from an EMBL/GenBank/DDBJ whole genome shotgun (WGS) entry which is preliminary data.</text>
</comment>
<feature type="compositionally biased region" description="Basic and acidic residues" evidence="3">
    <location>
        <begin position="472"/>
        <end position="482"/>
    </location>
</feature>
<dbReference type="InterPro" id="IPR003439">
    <property type="entry name" value="ABC_transporter-like_ATP-bd"/>
</dbReference>
<evidence type="ECO:0000259" key="4">
    <source>
        <dbReference type="PROSITE" id="PS50893"/>
    </source>
</evidence>
<dbReference type="GO" id="GO:0016887">
    <property type="term" value="F:ATP hydrolysis activity"/>
    <property type="evidence" value="ECO:0007669"/>
    <property type="project" value="InterPro"/>
</dbReference>
<dbReference type="PANTHER" id="PTHR43335">
    <property type="entry name" value="ABC TRANSPORTER, ATP-BINDING PROTEIN"/>
    <property type="match status" value="1"/>
</dbReference>
<feature type="compositionally biased region" description="Low complexity" evidence="3">
    <location>
        <begin position="35"/>
        <end position="48"/>
    </location>
</feature>
<proteinExistence type="inferred from homology"/>
<evidence type="ECO:0000313" key="5">
    <source>
        <dbReference type="EMBL" id="TKV58476.1"/>
    </source>
</evidence>
<reference evidence="5 6" key="1">
    <citation type="submission" date="2019-05" db="EMBL/GenBank/DDBJ databases">
        <title>Nakamurella sp. N5BH11, whole genome shotgun sequence.</title>
        <authorList>
            <person name="Tuo L."/>
        </authorList>
    </citation>
    <scope>NUCLEOTIDE SEQUENCE [LARGE SCALE GENOMIC DNA]</scope>
    <source>
        <strain evidence="5 6">N5BH11</strain>
    </source>
</reference>
<feature type="region of interest" description="Disordered" evidence="3">
    <location>
        <begin position="1"/>
        <end position="112"/>
    </location>
</feature>
<keyword evidence="5" id="KW-0067">ATP-binding</keyword>
<feature type="compositionally biased region" description="Basic residues" evidence="3">
    <location>
        <begin position="392"/>
        <end position="404"/>
    </location>
</feature>